<evidence type="ECO:0000259" key="6">
    <source>
        <dbReference type="Pfam" id="PF25967"/>
    </source>
</evidence>
<evidence type="ECO:0000259" key="5">
    <source>
        <dbReference type="Pfam" id="PF25944"/>
    </source>
</evidence>
<comment type="subcellular location">
    <subcellularLocation>
        <location evidence="1">Cell envelope</location>
    </subcellularLocation>
</comment>
<accession>A0A9X3F5C0</accession>
<feature type="domain" description="Multidrug resistance protein MdtA-like barrel-sandwich hybrid" evidence="4">
    <location>
        <begin position="54"/>
        <end position="196"/>
    </location>
</feature>
<dbReference type="Gene3D" id="2.40.420.20">
    <property type="match status" value="1"/>
</dbReference>
<dbReference type="PANTHER" id="PTHR30158">
    <property type="entry name" value="ACRA/E-RELATED COMPONENT OF DRUG EFFLUX TRANSPORTER"/>
    <property type="match status" value="1"/>
</dbReference>
<reference evidence="7" key="1">
    <citation type="submission" date="2022-11" db="EMBL/GenBank/DDBJ databases">
        <title>Marilongibacter aestuarii gen. nov., sp. nov., isolated from tidal flat sediment.</title>
        <authorList>
            <person name="Jiayan W."/>
        </authorList>
    </citation>
    <scope>NUCLEOTIDE SEQUENCE</scope>
    <source>
        <strain evidence="7">Z1-6</strain>
    </source>
</reference>
<dbReference type="Gene3D" id="2.40.50.100">
    <property type="match status" value="1"/>
</dbReference>
<dbReference type="Pfam" id="PF25876">
    <property type="entry name" value="HH_MFP_RND"/>
    <property type="match status" value="1"/>
</dbReference>
<keyword evidence="8" id="KW-1185">Reference proteome</keyword>
<dbReference type="InterPro" id="IPR058625">
    <property type="entry name" value="MdtA-like_BSH"/>
</dbReference>
<dbReference type="GO" id="GO:0005886">
    <property type="term" value="C:plasma membrane"/>
    <property type="evidence" value="ECO:0007669"/>
    <property type="project" value="TreeGrafter"/>
</dbReference>
<comment type="caution">
    <text evidence="7">The sequence shown here is derived from an EMBL/GenBank/DDBJ whole genome shotgun (WGS) entry which is preliminary data.</text>
</comment>
<gene>
    <name evidence="7" type="ORF">OU798_10845</name>
</gene>
<comment type="similarity">
    <text evidence="2">Belongs to the membrane fusion protein (MFP) (TC 8.A.1) family.</text>
</comment>
<protein>
    <submittedName>
        <fullName evidence="7">Efflux RND transporter periplasmic adaptor subunit</fullName>
    </submittedName>
</protein>
<feature type="domain" description="Multidrug resistance protein MdtA-like C-terminal permuted SH3" evidence="6">
    <location>
        <begin position="296"/>
        <end position="357"/>
    </location>
</feature>
<dbReference type="InterPro" id="IPR058624">
    <property type="entry name" value="MdtA-like_HH"/>
</dbReference>
<dbReference type="Gene3D" id="1.10.287.470">
    <property type="entry name" value="Helix hairpin bin"/>
    <property type="match status" value="1"/>
</dbReference>
<feature type="domain" description="Multidrug resistance protein MdtA-like alpha-helical hairpin" evidence="3">
    <location>
        <begin position="95"/>
        <end position="164"/>
    </location>
</feature>
<dbReference type="Pfam" id="PF25944">
    <property type="entry name" value="Beta-barrel_RND"/>
    <property type="match status" value="1"/>
</dbReference>
<name>A0A9X3F5C0_9BACT</name>
<dbReference type="InterPro" id="IPR058627">
    <property type="entry name" value="MdtA-like_C"/>
</dbReference>
<dbReference type="Pfam" id="PF25917">
    <property type="entry name" value="BSH_RND"/>
    <property type="match status" value="1"/>
</dbReference>
<dbReference type="Pfam" id="PF25967">
    <property type="entry name" value="RND-MFP_C"/>
    <property type="match status" value="1"/>
</dbReference>
<dbReference type="SUPFAM" id="SSF111369">
    <property type="entry name" value="HlyD-like secretion proteins"/>
    <property type="match status" value="1"/>
</dbReference>
<feature type="domain" description="Multidrug resistance protein MdtA-like beta-barrel" evidence="5">
    <location>
        <begin position="229"/>
        <end position="291"/>
    </location>
</feature>
<organism evidence="7 8">
    <name type="scientific">Draconibacterium aestuarii</name>
    <dbReference type="NCBI Taxonomy" id="2998507"/>
    <lineage>
        <taxon>Bacteria</taxon>
        <taxon>Pseudomonadati</taxon>
        <taxon>Bacteroidota</taxon>
        <taxon>Bacteroidia</taxon>
        <taxon>Marinilabiliales</taxon>
        <taxon>Prolixibacteraceae</taxon>
        <taxon>Draconibacterium</taxon>
    </lineage>
</organism>
<evidence type="ECO:0000259" key="4">
    <source>
        <dbReference type="Pfam" id="PF25917"/>
    </source>
</evidence>
<dbReference type="PANTHER" id="PTHR30158:SF3">
    <property type="entry name" value="MULTIDRUG EFFLUX PUMP SUBUNIT ACRA-RELATED"/>
    <property type="match status" value="1"/>
</dbReference>
<evidence type="ECO:0000256" key="2">
    <source>
        <dbReference type="ARBA" id="ARBA00009477"/>
    </source>
</evidence>
<dbReference type="Proteomes" id="UP001145087">
    <property type="component" value="Unassembled WGS sequence"/>
</dbReference>
<dbReference type="Gene3D" id="2.40.30.170">
    <property type="match status" value="1"/>
</dbReference>
<dbReference type="NCBIfam" id="TIGR01730">
    <property type="entry name" value="RND_mfp"/>
    <property type="match status" value="1"/>
</dbReference>
<dbReference type="InterPro" id="IPR006143">
    <property type="entry name" value="RND_pump_MFP"/>
</dbReference>
<evidence type="ECO:0000313" key="7">
    <source>
        <dbReference type="EMBL" id="MCY1720844.1"/>
    </source>
</evidence>
<dbReference type="EMBL" id="JAPOHD010000022">
    <property type="protein sequence ID" value="MCY1720844.1"/>
    <property type="molecule type" value="Genomic_DNA"/>
</dbReference>
<dbReference type="GO" id="GO:0030313">
    <property type="term" value="C:cell envelope"/>
    <property type="evidence" value="ECO:0007669"/>
    <property type="project" value="UniProtKB-SubCell"/>
</dbReference>
<dbReference type="RefSeq" id="WP_343333177.1">
    <property type="nucleotide sequence ID" value="NZ_JAPOHD010000022.1"/>
</dbReference>
<evidence type="ECO:0000313" key="8">
    <source>
        <dbReference type="Proteomes" id="UP001145087"/>
    </source>
</evidence>
<sequence>MNFKNVGLICVLIIVFWACKEEDKPVYPTVVAESVGHEDVELYGEYVGVIRAYRHVEVRARVQGYLKDMMFEEGKPVKKDEALFLIDPDLYEAKLDKAIAQLKRDSALYKKAKRDIERIRPLFQQNAASQLDLDNAVAAFENAEASIAMSKADVKQDELELYYTLARSPLNGIIGNRYVDVGTLVGPGNASLLATVVQTDTVFVNFSMTALDYLNSRERIGQIGEADSTRKWQPTVKVTLADGREYPIEGVVDFADPQVDPKTGTFGVRAELPNPTQVLLPGQFTRVRFLLDIIEDAVVLPRKALIIEKGGSFVYVMRRDSTAEARFVEPGHEYNNMVVIERGLGANEMVITEGQQKLTPGIKVKPVPALTEESSIVTSKENK</sequence>
<dbReference type="AlphaFoldDB" id="A0A9X3F5C0"/>
<proteinExistence type="inferred from homology"/>
<evidence type="ECO:0000259" key="3">
    <source>
        <dbReference type="Pfam" id="PF25876"/>
    </source>
</evidence>
<evidence type="ECO:0000256" key="1">
    <source>
        <dbReference type="ARBA" id="ARBA00004196"/>
    </source>
</evidence>
<dbReference type="InterPro" id="IPR058626">
    <property type="entry name" value="MdtA-like_b-barrel"/>
</dbReference>
<dbReference type="GO" id="GO:0046677">
    <property type="term" value="P:response to antibiotic"/>
    <property type="evidence" value="ECO:0007669"/>
    <property type="project" value="TreeGrafter"/>
</dbReference>
<dbReference type="GO" id="GO:0022857">
    <property type="term" value="F:transmembrane transporter activity"/>
    <property type="evidence" value="ECO:0007669"/>
    <property type="project" value="InterPro"/>
</dbReference>